<dbReference type="EMBL" id="NMPR01000197">
    <property type="protein sequence ID" value="KAA8628231.1"/>
    <property type="molecule type" value="Genomic_DNA"/>
</dbReference>
<feature type="domain" description="FAD-binding PCMH-type" evidence="7">
    <location>
        <begin position="66"/>
        <end position="245"/>
    </location>
</feature>
<dbReference type="Pfam" id="PF01565">
    <property type="entry name" value="FAD_binding_4"/>
    <property type="match status" value="1"/>
</dbReference>
<evidence type="ECO:0000256" key="4">
    <source>
        <dbReference type="ARBA" id="ARBA00022827"/>
    </source>
</evidence>
<dbReference type="Pfam" id="PF08031">
    <property type="entry name" value="BBE"/>
    <property type="match status" value="1"/>
</dbReference>
<gene>
    <name evidence="8" type="ORF">SMACR_09130</name>
</gene>
<evidence type="ECO:0000256" key="6">
    <source>
        <dbReference type="SAM" id="MobiDB-lite"/>
    </source>
</evidence>
<reference evidence="8 9" key="1">
    <citation type="submission" date="2017-07" db="EMBL/GenBank/DDBJ databases">
        <title>Genome sequence of the Sordaria macrospora wild type strain R19027.</title>
        <authorList>
            <person name="Nowrousian M."/>
            <person name="Teichert I."/>
            <person name="Kueck U."/>
        </authorList>
    </citation>
    <scope>NUCLEOTIDE SEQUENCE [LARGE SCALE GENOMIC DNA]</scope>
    <source>
        <strain evidence="8 9">R19027</strain>
        <tissue evidence="8">Mycelium</tissue>
    </source>
</reference>
<proteinExistence type="inferred from homology"/>
<evidence type="ECO:0000259" key="7">
    <source>
        <dbReference type="PROSITE" id="PS51387"/>
    </source>
</evidence>
<dbReference type="VEuPathDB" id="FungiDB:SMAC_09130"/>
<dbReference type="Proteomes" id="UP000433876">
    <property type="component" value="Unassembled WGS sequence"/>
</dbReference>
<evidence type="ECO:0000256" key="2">
    <source>
        <dbReference type="ARBA" id="ARBA00005466"/>
    </source>
</evidence>
<dbReference type="PROSITE" id="PS51387">
    <property type="entry name" value="FAD_PCMH"/>
    <property type="match status" value="1"/>
</dbReference>
<dbReference type="InterPro" id="IPR050416">
    <property type="entry name" value="FAD-linked_Oxidoreductase"/>
</dbReference>
<dbReference type="SUPFAM" id="SSF56176">
    <property type="entry name" value="FAD-binding/transporter-associated domain-like"/>
    <property type="match status" value="1"/>
</dbReference>
<comment type="caution">
    <text evidence="8">The sequence shown here is derived from an EMBL/GenBank/DDBJ whole genome shotgun (WGS) entry which is preliminary data.</text>
</comment>
<comment type="similarity">
    <text evidence="2">Belongs to the oxygen-dependent FAD-linked oxidoreductase family.</text>
</comment>
<comment type="cofactor">
    <cofactor evidence="1">
        <name>FAD</name>
        <dbReference type="ChEBI" id="CHEBI:57692"/>
    </cofactor>
</comment>
<dbReference type="InterPro" id="IPR012951">
    <property type="entry name" value="BBE"/>
</dbReference>
<keyword evidence="4" id="KW-0274">FAD</keyword>
<dbReference type="PANTHER" id="PTHR42973">
    <property type="entry name" value="BINDING OXIDOREDUCTASE, PUTATIVE (AFU_ORTHOLOGUE AFUA_1G17690)-RELATED"/>
    <property type="match status" value="1"/>
</dbReference>
<dbReference type="VEuPathDB" id="FungiDB:SMAC_09129"/>
<accession>A0A8S8ZHL6</accession>
<dbReference type="GO" id="GO:0016491">
    <property type="term" value="F:oxidoreductase activity"/>
    <property type="evidence" value="ECO:0007669"/>
    <property type="project" value="UniProtKB-KW"/>
</dbReference>
<feature type="region of interest" description="Disordered" evidence="6">
    <location>
        <begin position="537"/>
        <end position="562"/>
    </location>
</feature>
<sequence>MADNINTKQTDEVNNINKKMAETTIIADLLTHLDGSGIPTFTPSGPNAAGIREYERSVATANLLYRFTRPACVVQPETREQVSHVIKLAKNLDVSATIKCGGHSYAGFSTTNEGILLDLVRMNRVDLDVEQNLVTLQGGALWGHAYKALVNGRHNGVIINGGRCPTVGVGGFLLGGGLGPFTRSFGMGCDTLREVTLVTADGRIVTVGDKDEPSSDEGMLFWALRGAGGGNFGVVVEFKMALCKLKNEEGLVVAGRYTWFPKPEAEAMDEFMSTMERFYTTDWPDSLTIDSSWLCDLKQSGGSELGVRFLVYYDGSEKEFDALIDNKIKETNLAKQLKRRTLQEKSTRFLHETLASQWSEETIKAFPSGPEISYKLYTSFVFRIRKDDADDSQKLISCVIAIIRQEMAAFRREFNGEAGLLQVTFIHAGGEANAKKRSETAFRWRDCTYHAYIMIEWQEKWLEMDMREFMQKFKEKLRPFSVMGCAAFINFPDAAVQSDASERVYYGNNRQRLRRIKQIWDKDNFFKWNQGIRLPTISSTQSEGRTATNSSKAKAAPKSHPDEGVIKASTFQLMSESNSASPPSLLADDGRYQLLSDEGEIVEIEEQKLTDVYATEQWDSFDHPEASGEINYSVLGKGIIDLSALGF</sequence>
<evidence type="ECO:0000256" key="3">
    <source>
        <dbReference type="ARBA" id="ARBA00022630"/>
    </source>
</evidence>
<dbReference type="GO" id="GO:0071949">
    <property type="term" value="F:FAD binding"/>
    <property type="evidence" value="ECO:0007669"/>
    <property type="project" value="InterPro"/>
</dbReference>
<dbReference type="InterPro" id="IPR016166">
    <property type="entry name" value="FAD-bd_PCMH"/>
</dbReference>
<dbReference type="InterPro" id="IPR036318">
    <property type="entry name" value="FAD-bd_PCMH-like_sf"/>
</dbReference>
<evidence type="ECO:0000313" key="9">
    <source>
        <dbReference type="Proteomes" id="UP000433876"/>
    </source>
</evidence>
<dbReference type="InterPro" id="IPR006094">
    <property type="entry name" value="Oxid_FAD_bind_N"/>
</dbReference>
<dbReference type="InterPro" id="IPR016169">
    <property type="entry name" value="FAD-bd_PCMH_sub2"/>
</dbReference>
<protein>
    <recommendedName>
        <fullName evidence="7">FAD-binding PCMH-type domain-containing protein</fullName>
    </recommendedName>
</protein>
<evidence type="ECO:0000256" key="5">
    <source>
        <dbReference type="ARBA" id="ARBA00023002"/>
    </source>
</evidence>
<organism evidence="8 9">
    <name type="scientific">Sordaria macrospora</name>
    <dbReference type="NCBI Taxonomy" id="5147"/>
    <lineage>
        <taxon>Eukaryota</taxon>
        <taxon>Fungi</taxon>
        <taxon>Dikarya</taxon>
        <taxon>Ascomycota</taxon>
        <taxon>Pezizomycotina</taxon>
        <taxon>Sordariomycetes</taxon>
        <taxon>Sordariomycetidae</taxon>
        <taxon>Sordariales</taxon>
        <taxon>Sordariaceae</taxon>
        <taxon>Sordaria</taxon>
    </lineage>
</organism>
<feature type="compositionally biased region" description="Polar residues" evidence="6">
    <location>
        <begin position="537"/>
        <end position="552"/>
    </location>
</feature>
<dbReference type="PANTHER" id="PTHR42973:SF39">
    <property type="entry name" value="FAD-BINDING PCMH-TYPE DOMAIN-CONTAINING PROTEIN"/>
    <property type="match status" value="1"/>
</dbReference>
<dbReference type="AlphaFoldDB" id="A0A8S8ZHL6"/>
<dbReference type="Gene3D" id="3.40.462.20">
    <property type="match status" value="1"/>
</dbReference>
<evidence type="ECO:0000256" key="1">
    <source>
        <dbReference type="ARBA" id="ARBA00001974"/>
    </source>
</evidence>
<name>A0A8S8ZHL6_SORMA</name>
<keyword evidence="3" id="KW-0285">Flavoprotein</keyword>
<evidence type="ECO:0000313" key="8">
    <source>
        <dbReference type="EMBL" id="KAA8628231.1"/>
    </source>
</evidence>
<keyword evidence="5" id="KW-0560">Oxidoreductase</keyword>
<dbReference type="Gene3D" id="3.30.465.10">
    <property type="match status" value="1"/>
</dbReference>